<evidence type="ECO:0000313" key="4">
    <source>
        <dbReference type="EMBL" id="AYF77044.1"/>
    </source>
</evidence>
<keyword evidence="3" id="KW-0255">Endonuclease</keyword>
<comment type="similarity">
    <text evidence="1 3">Belongs to the PemK/MazF family.</text>
</comment>
<dbReference type="SUPFAM" id="SSF50118">
    <property type="entry name" value="Cell growth inhibitor/plasmid maintenance toxic component"/>
    <property type="match status" value="1"/>
</dbReference>
<dbReference type="InterPro" id="IPR011067">
    <property type="entry name" value="Plasmid_toxin/cell-grow_inhib"/>
</dbReference>
<accession>A0A386ZIT8</accession>
<evidence type="ECO:0000313" key="5">
    <source>
        <dbReference type="Proteomes" id="UP000267164"/>
    </source>
</evidence>
<dbReference type="GO" id="GO:0004521">
    <property type="term" value="F:RNA endonuclease activity"/>
    <property type="evidence" value="ECO:0007669"/>
    <property type="project" value="TreeGrafter"/>
</dbReference>
<organism evidence="4 5">
    <name type="scientific">Nocardia yunnanensis</name>
    <dbReference type="NCBI Taxonomy" id="2382165"/>
    <lineage>
        <taxon>Bacteria</taxon>
        <taxon>Bacillati</taxon>
        <taxon>Actinomycetota</taxon>
        <taxon>Actinomycetes</taxon>
        <taxon>Mycobacteriales</taxon>
        <taxon>Nocardiaceae</taxon>
        <taxon>Nocardia</taxon>
    </lineage>
</organism>
<proteinExistence type="inferred from homology"/>
<dbReference type="Proteomes" id="UP000267164">
    <property type="component" value="Chromosome"/>
</dbReference>
<evidence type="ECO:0000256" key="2">
    <source>
        <dbReference type="ARBA" id="ARBA00022649"/>
    </source>
</evidence>
<gene>
    <name evidence="4" type="ORF">D7D52_28180</name>
</gene>
<dbReference type="GO" id="GO:0006402">
    <property type="term" value="P:mRNA catabolic process"/>
    <property type="evidence" value="ECO:0007669"/>
    <property type="project" value="TreeGrafter"/>
</dbReference>
<dbReference type="Pfam" id="PF02452">
    <property type="entry name" value="PemK_toxin"/>
    <property type="match status" value="1"/>
</dbReference>
<reference evidence="4 5" key="1">
    <citation type="submission" date="2018-09" db="EMBL/GenBank/DDBJ databases">
        <title>Nocardia yunnanensis sp. nov., an actinomycete isolated from a soil sample.</title>
        <authorList>
            <person name="Zhang J."/>
        </authorList>
    </citation>
    <scope>NUCLEOTIDE SEQUENCE [LARGE SCALE GENOMIC DNA]</scope>
    <source>
        <strain evidence="4 5">CFHS0054</strain>
    </source>
</reference>
<keyword evidence="5" id="KW-1185">Reference proteome</keyword>
<dbReference type="PANTHER" id="PTHR33988">
    <property type="entry name" value="ENDORIBONUCLEASE MAZF-RELATED"/>
    <property type="match status" value="1"/>
</dbReference>
<comment type="function">
    <text evidence="3">Toxic component of a type II toxin-antitoxin (TA) system.</text>
</comment>
<dbReference type="AlphaFoldDB" id="A0A386ZIT8"/>
<name>A0A386ZIT8_9NOCA</name>
<sequence>MRRGDIVTVDFDPVRGNEVSKHRPAIVVSNDGANRRAEQLGRGVITVVPVTSNTERIFPFQVLLDDVPGLRVASKAQAEQVRSVSVERVGRVLGRLSVKQLSELDNALRLHLAL</sequence>
<dbReference type="KEGG" id="nyu:D7D52_28180"/>
<dbReference type="GO" id="GO:0003677">
    <property type="term" value="F:DNA binding"/>
    <property type="evidence" value="ECO:0007669"/>
    <property type="project" value="InterPro"/>
</dbReference>
<dbReference type="OrthoDB" id="9808744at2"/>
<dbReference type="InterPro" id="IPR003477">
    <property type="entry name" value="PemK-like"/>
</dbReference>
<dbReference type="Gene3D" id="2.30.30.110">
    <property type="match status" value="1"/>
</dbReference>
<dbReference type="GO" id="GO:0016075">
    <property type="term" value="P:rRNA catabolic process"/>
    <property type="evidence" value="ECO:0007669"/>
    <property type="project" value="TreeGrafter"/>
</dbReference>
<keyword evidence="3" id="KW-0540">Nuclease</keyword>
<keyword evidence="3" id="KW-0378">Hydrolase</keyword>
<dbReference type="EC" id="3.1.-.-" evidence="3"/>
<dbReference type="PANTHER" id="PTHR33988:SF1">
    <property type="entry name" value="ENDORIBONUCLEASE MAZF7-RELATED"/>
    <property type="match status" value="1"/>
</dbReference>
<dbReference type="EMBL" id="CP032568">
    <property type="protein sequence ID" value="AYF77044.1"/>
    <property type="molecule type" value="Genomic_DNA"/>
</dbReference>
<dbReference type="PIRSF" id="PIRSF033490">
    <property type="entry name" value="MazF"/>
    <property type="match status" value="1"/>
</dbReference>
<dbReference type="GO" id="GO:0016787">
    <property type="term" value="F:hydrolase activity"/>
    <property type="evidence" value="ECO:0007669"/>
    <property type="project" value="UniProtKB-KW"/>
</dbReference>
<protein>
    <recommendedName>
        <fullName evidence="3">mRNA interferase</fullName>
        <ecNumber evidence="3">3.1.-.-</ecNumber>
    </recommendedName>
</protein>
<evidence type="ECO:0000256" key="3">
    <source>
        <dbReference type="PIRNR" id="PIRNR033490"/>
    </source>
</evidence>
<keyword evidence="2" id="KW-1277">Toxin-antitoxin system</keyword>
<evidence type="ECO:0000256" key="1">
    <source>
        <dbReference type="ARBA" id="ARBA00007521"/>
    </source>
</evidence>